<keyword evidence="2 4" id="KW-0560">Oxidoreductase</keyword>
<dbReference type="InterPro" id="IPR020904">
    <property type="entry name" value="Sc_DH/Rdtase_CS"/>
</dbReference>
<dbReference type="InterPro" id="IPR002347">
    <property type="entry name" value="SDR_fam"/>
</dbReference>
<dbReference type="PRINTS" id="PR00081">
    <property type="entry name" value="GDHRDH"/>
</dbReference>
<dbReference type="EC" id="1.-.-.-" evidence="4"/>
<name>A0ABW8RKM5_9BACI</name>
<dbReference type="PRINTS" id="PR00080">
    <property type="entry name" value="SDRFAMILY"/>
</dbReference>
<evidence type="ECO:0000256" key="1">
    <source>
        <dbReference type="ARBA" id="ARBA00006484"/>
    </source>
</evidence>
<dbReference type="Proteomes" id="UP001623041">
    <property type="component" value="Unassembled WGS sequence"/>
</dbReference>
<sequence>MRTIIITGAGSGLGKELALLFSQKGYNLLLTGRTLEKLADTKHEIESAGGKADIIQLDIRNNADVIQKIEEISGTYKIFGLINNAGVGHFGPFMEINERQIGEMLDTNVLGTILMTKAILPILKQNGEGQIMNIISTAGLRGKVNEAVYVASKFAVRGFTESLQKEYEESSIKFNAVYMGGMNTPFWDESDHIKDKSRLRSAKEIAEIIMDQLDQDSIIIENKNS</sequence>
<gene>
    <name evidence="4" type="ORF">ACJEBI_21685</name>
</gene>
<dbReference type="GO" id="GO:0016491">
    <property type="term" value="F:oxidoreductase activity"/>
    <property type="evidence" value="ECO:0007669"/>
    <property type="project" value="UniProtKB-KW"/>
</dbReference>
<reference evidence="4 5" key="1">
    <citation type="submission" date="2024-11" db="EMBL/GenBank/DDBJ databases">
        <authorList>
            <person name="Lucas J.A."/>
        </authorList>
    </citation>
    <scope>NUCLEOTIDE SEQUENCE [LARGE SCALE GENOMIC DNA]</scope>
    <source>
        <strain evidence="4 5">Z 5.4</strain>
    </source>
</reference>
<keyword evidence="5" id="KW-1185">Reference proteome</keyword>
<dbReference type="Gene3D" id="3.40.50.720">
    <property type="entry name" value="NAD(P)-binding Rossmann-like Domain"/>
    <property type="match status" value="1"/>
</dbReference>
<dbReference type="CDD" id="cd05233">
    <property type="entry name" value="SDR_c"/>
    <property type="match status" value="1"/>
</dbReference>
<evidence type="ECO:0000313" key="4">
    <source>
        <dbReference type="EMBL" id="MFK9094070.1"/>
    </source>
</evidence>
<dbReference type="Pfam" id="PF00106">
    <property type="entry name" value="adh_short"/>
    <property type="match status" value="1"/>
</dbReference>
<proteinExistence type="inferred from homology"/>
<dbReference type="InterPro" id="IPR036291">
    <property type="entry name" value="NAD(P)-bd_dom_sf"/>
</dbReference>
<comment type="caution">
    <text evidence="4">The sequence shown here is derived from an EMBL/GenBank/DDBJ whole genome shotgun (WGS) entry which is preliminary data.</text>
</comment>
<dbReference type="SUPFAM" id="SSF51735">
    <property type="entry name" value="NAD(P)-binding Rossmann-fold domains"/>
    <property type="match status" value="1"/>
</dbReference>
<evidence type="ECO:0000313" key="5">
    <source>
        <dbReference type="Proteomes" id="UP001623041"/>
    </source>
</evidence>
<dbReference type="PROSITE" id="PS00061">
    <property type="entry name" value="ADH_SHORT"/>
    <property type="match status" value="1"/>
</dbReference>
<dbReference type="RefSeq" id="WP_406582558.1">
    <property type="nucleotide sequence ID" value="NZ_JBJHQH010000019.1"/>
</dbReference>
<accession>A0ABW8RKM5</accession>
<dbReference type="PANTHER" id="PTHR42901">
    <property type="entry name" value="ALCOHOL DEHYDROGENASE"/>
    <property type="match status" value="1"/>
</dbReference>
<organism evidence="4 5">
    <name type="scientific">Bacillus salipaludis</name>
    <dbReference type="NCBI Taxonomy" id="2547811"/>
    <lineage>
        <taxon>Bacteria</taxon>
        <taxon>Bacillati</taxon>
        <taxon>Bacillota</taxon>
        <taxon>Bacilli</taxon>
        <taxon>Bacillales</taxon>
        <taxon>Bacillaceae</taxon>
        <taxon>Bacillus</taxon>
    </lineage>
</organism>
<evidence type="ECO:0000256" key="3">
    <source>
        <dbReference type="RuleBase" id="RU000363"/>
    </source>
</evidence>
<comment type="similarity">
    <text evidence="1 3">Belongs to the short-chain dehydrogenases/reductases (SDR) family.</text>
</comment>
<evidence type="ECO:0000256" key="2">
    <source>
        <dbReference type="ARBA" id="ARBA00023002"/>
    </source>
</evidence>
<dbReference type="EMBL" id="JBJHQH010000019">
    <property type="protein sequence ID" value="MFK9094070.1"/>
    <property type="molecule type" value="Genomic_DNA"/>
</dbReference>
<protein>
    <submittedName>
        <fullName evidence="4">SDR family NAD(P)-dependent oxidoreductase</fullName>
        <ecNumber evidence="4">1.-.-.-</ecNumber>
    </submittedName>
</protein>
<dbReference type="PANTHER" id="PTHR42901:SF1">
    <property type="entry name" value="ALCOHOL DEHYDROGENASE"/>
    <property type="match status" value="1"/>
</dbReference>